<dbReference type="HOGENOM" id="CLU_1152152_0_0_1"/>
<feature type="region of interest" description="Disordered" evidence="1">
    <location>
        <begin position="203"/>
        <end position="241"/>
    </location>
</feature>
<dbReference type="Proteomes" id="UP000054166">
    <property type="component" value="Unassembled WGS sequence"/>
</dbReference>
<keyword evidence="3" id="KW-1185">Reference proteome</keyword>
<accession>A0A0C3GDN1</accession>
<gene>
    <name evidence="2" type="ORF">PILCRDRAFT_812603</name>
</gene>
<proteinExistence type="predicted"/>
<dbReference type="AlphaFoldDB" id="A0A0C3GDN1"/>
<dbReference type="EMBL" id="KN832974">
    <property type="protein sequence ID" value="KIM89809.1"/>
    <property type="molecule type" value="Genomic_DNA"/>
</dbReference>
<organism evidence="2 3">
    <name type="scientific">Piloderma croceum (strain F 1598)</name>
    <dbReference type="NCBI Taxonomy" id="765440"/>
    <lineage>
        <taxon>Eukaryota</taxon>
        <taxon>Fungi</taxon>
        <taxon>Dikarya</taxon>
        <taxon>Basidiomycota</taxon>
        <taxon>Agaricomycotina</taxon>
        <taxon>Agaricomycetes</taxon>
        <taxon>Agaricomycetidae</taxon>
        <taxon>Atheliales</taxon>
        <taxon>Atheliaceae</taxon>
        <taxon>Piloderma</taxon>
    </lineage>
</organism>
<reference evidence="3" key="2">
    <citation type="submission" date="2015-01" db="EMBL/GenBank/DDBJ databases">
        <title>Evolutionary Origins and Diversification of the Mycorrhizal Mutualists.</title>
        <authorList>
            <consortium name="DOE Joint Genome Institute"/>
            <consortium name="Mycorrhizal Genomics Consortium"/>
            <person name="Kohler A."/>
            <person name="Kuo A."/>
            <person name="Nagy L.G."/>
            <person name="Floudas D."/>
            <person name="Copeland A."/>
            <person name="Barry K.W."/>
            <person name="Cichocki N."/>
            <person name="Veneault-Fourrey C."/>
            <person name="LaButti K."/>
            <person name="Lindquist E.A."/>
            <person name="Lipzen A."/>
            <person name="Lundell T."/>
            <person name="Morin E."/>
            <person name="Murat C."/>
            <person name="Riley R."/>
            <person name="Ohm R."/>
            <person name="Sun H."/>
            <person name="Tunlid A."/>
            <person name="Henrissat B."/>
            <person name="Grigoriev I.V."/>
            <person name="Hibbett D.S."/>
            <person name="Martin F."/>
        </authorList>
    </citation>
    <scope>NUCLEOTIDE SEQUENCE [LARGE SCALE GENOMIC DNA]</scope>
    <source>
        <strain evidence="3">F 1598</strain>
    </source>
</reference>
<evidence type="ECO:0000313" key="3">
    <source>
        <dbReference type="Proteomes" id="UP000054166"/>
    </source>
</evidence>
<evidence type="ECO:0000313" key="2">
    <source>
        <dbReference type="EMBL" id="KIM89809.1"/>
    </source>
</evidence>
<name>A0A0C3GDN1_PILCF</name>
<sequence length="241" mass="27040">MASSSAEQPKDERDSFVSLAIGLATPELESAIEALQDMLRERKIQSYDLDTYGTNSLVGLDKTKLKLVSLKQPSQEHKDFVQSQGNIYPDKTECWMFHIGSGAFEIQYGWQENQISAGTELGQRSVFAFGPAILSAGFPEHSSLSKEIRSGFRKLVKRLNEDCGDVAPWKWDMNKAVQLVCWASELIGETDRHLNNAVCSILERGDDEELESDEDYEESDEGDDEEGDEEGEEESDEDVEE</sequence>
<protein>
    <submittedName>
        <fullName evidence="2">Uncharacterized protein</fullName>
    </submittedName>
</protein>
<dbReference type="InParanoid" id="A0A0C3GDN1"/>
<evidence type="ECO:0000256" key="1">
    <source>
        <dbReference type="SAM" id="MobiDB-lite"/>
    </source>
</evidence>
<feature type="compositionally biased region" description="Acidic residues" evidence="1">
    <location>
        <begin position="205"/>
        <end position="241"/>
    </location>
</feature>
<reference evidence="2 3" key="1">
    <citation type="submission" date="2014-04" db="EMBL/GenBank/DDBJ databases">
        <authorList>
            <consortium name="DOE Joint Genome Institute"/>
            <person name="Kuo A."/>
            <person name="Tarkka M."/>
            <person name="Buscot F."/>
            <person name="Kohler A."/>
            <person name="Nagy L.G."/>
            <person name="Floudas D."/>
            <person name="Copeland A."/>
            <person name="Barry K.W."/>
            <person name="Cichocki N."/>
            <person name="Veneault-Fourrey C."/>
            <person name="LaButti K."/>
            <person name="Lindquist E.A."/>
            <person name="Lipzen A."/>
            <person name="Lundell T."/>
            <person name="Morin E."/>
            <person name="Murat C."/>
            <person name="Sun H."/>
            <person name="Tunlid A."/>
            <person name="Henrissat B."/>
            <person name="Grigoriev I.V."/>
            <person name="Hibbett D.S."/>
            <person name="Martin F."/>
            <person name="Nordberg H.P."/>
            <person name="Cantor M.N."/>
            <person name="Hua S.X."/>
        </authorList>
    </citation>
    <scope>NUCLEOTIDE SEQUENCE [LARGE SCALE GENOMIC DNA]</scope>
    <source>
        <strain evidence="2 3">F 1598</strain>
    </source>
</reference>